<feature type="compositionally biased region" description="Basic and acidic residues" evidence="1">
    <location>
        <begin position="40"/>
        <end position="53"/>
    </location>
</feature>
<accession>A0ABP1QKD5</accession>
<feature type="region of interest" description="Disordered" evidence="1">
    <location>
        <begin position="1"/>
        <end position="187"/>
    </location>
</feature>
<evidence type="ECO:0000313" key="2">
    <source>
        <dbReference type="EMBL" id="CAL8106135.1"/>
    </source>
</evidence>
<dbReference type="EMBL" id="CAXLJM020000036">
    <property type="protein sequence ID" value="CAL8106135.1"/>
    <property type="molecule type" value="Genomic_DNA"/>
</dbReference>
<comment type="caution">
    <text evidence="2">The sequence shown here is derived from an EMBL/GenBank/DDBJ whole genome shotgun (WGS) entry which is preliminary data.</text>
</comment>
<keyword evidence="3" id="KW-1185">Reference proteome</keyword>
<sequence>MENHAGGSKQNEERSAIKKKDVVAGKTALVFSEDSNVNNEGEKTHGPKMEKKKGGGATKTESDGEKATIKHGAISMKPRHEQNCGNPKVGSTKKPTDYGIKFGAKKPSDAKKATAHVPRHDMLARKAPGSRLDKKEFGNKAAKDKKGGAPMKKVGDQKSVRIDTTTKDVEKSREVGATDTTEADHNEVEIRETLSDSHLHLELDDIVEEEESRPTSLTVIEEEDDIEIEELESIHDLKYQAEGDSSQDRPQDEAATRPLHVFSSDEIVTVLNGVTHQVMDTVPLPKEHIEDLRKVKLEVMKKIMRKGDRNPDEFVLLYKNSDPMFPTKEEQEKQERVEKLRFREDGCLFSRCLHQ</sequence>
<proteinExistence type="predicted"/>
<feature type="compositionally biased region" description="Basic and acidic residues" evidence="1">
    <location>
        <begin position="106"/>
        <end position="124"/>
    </location>
</feature>
<reference evidence="2 3" key="1">
    <citation type="submission" date="2024-08" db="EMBL/GenBank/DDBJ databases">
        <authorList>
            <person name="Cucini C."/>
            <person name="Frati F."/>
        </authorList>
    </citation>
    <scope>NUCLEOTIDE SEQUENCE [LARGE SCALE GENOMIC DNA]</scope>
</reference>
<organism evidence="2 3">
    <name type="scientific">Orchesella dallaii</name>
    <dbReference type="NCBI Taxonomy" id="48710"/>
    <lineage>
        <taxon>Eukaryota</taxon>
        <taxon>Metazoa</taxon>
        <taxon>Ecdysozoa</taxon>
        <taxon>Arthropoda</taxon>
        <taxon>Hexapoda</taxon>
        <taxon>Collembola</taxon>
        <taxon>Entomobryomorpha</taxon>
        <taxon>Entomobryoidea</taxon>
        <taxon>Orchesellidae</taxon>
        <taxon>Orchesellinae</taxon>
        <taxon>Orchesella</taxon>
    </lineage>
</organism>
<evidence type="ECO:0000256" key="1">
    <source>
        <dbReference type="SAM" id="MobiDB-lite"/>
    </source>
</evidence>
<name>A0ABP1QKD5_9HEXA</name>
<feature type="compositionally biased region" description="Basic and acidic residues" evidence="1">
    <location>
        <begin position="131"/>
        <end position="187"/>
    </location>
</feature>
<protein>
    <submittedName>
        <fullName evidence="2">Uncharacterized protein</fullName>
    </submittedName>
</protein>
<evidence type="ECO:0000313" key="3">
    <source>
        <dbReference type="Proteomes" id="UP001642540"/>
    </source>
</evidence>
<dbReference type="Proteomes" id="UP001642540">
    <property type="component" value="Unassembled WGS sequence"/>
</dbReference>
<feature type="compositionally biased region" description="Basic and acidic residues" evidence="1">
    <location>
        <begin position="10"/>
        <end position="23"/>
    </location>
</feature>
<gene>
    <name evidence="2" type="ORF">ODALV1_LOCUS12290</name>
</gene>